<keyword evidence="2" id="KW-1185">Reference proteome</keyword>
<sequence length="285" mass="33084">MVASAQELLFDVSINAEVVQTTERGIFQEMENAFESFLNDTEWTQDQFRNNERIKGNLFLTIQDQPSIGRFTANAQIQVVRPVYGSSYETLVLNFADRDWDFTFTTSQPLRFNEAVFTDNTTALLAFYAYIALGLDYDSFSQFGGNPHYEKAQNIVNTAQNAGGTGWGQFQSRRNRYWLIENLFINKQYEPIRQGIYDYHIKALDTFNDTPDESREIIVEVLKKMQEVNRVLPNSIFVISFLDAKHTEITHIFSEGDMAIRRQAYNELLKLDPTRRSNYQKIVQN</sequence>
<organism evidence="1 2">
    <name type="scientific">Roseivirga pacifica</name>
    <dbReference type="NCBI Taxonomy" id="1267423"/>
    <lineage>
        <taxon>Bacteria</taxon>
        <taxon>Pseudomonadati</taxon>
        <taxon>Bacteroidota</taxon>
        <taxon>Cytophagia</taxon>
        <taxon>Cytophagales</taxon>
        <taxon>Roseivirgaceae</taxon>
        <taxon>Roseivirga</taxon>
    </lineage>
</organism>
<evidence type="ECO:0008006" key="3">
    <source>
        <dbReference type="Google" id="ProtNLM"/>
    </source>
</evidence>
<reference evidence="2" key="1">
    <citation type="submission" date="2016-10" db="EMBL/GenBank/DDBJ databases">
        <authorList>
            <person name="Varghese N."/>
            <person name="Submissions S."/>
        </authorList>
    </citation>
    <scope>NUCLEOTIDE SEQUENCE [LARGE SCALE GENOMIC DNA]</scope>
    <source>
        <strain evidence="2">CGMCC 1.12402</strain>
    </source>
</reference>
<evidence type="ECO:0000313" key="2">
    <source>
        <dbReference type="Proteomes" id="UP000199437"/>
    </source>
</evidence>
<dbReference type="Pfam" id="PF16119">
    <property type="entry name" value="DUF4835"/>
    <property type="match status" value="1"/>
</dbReference>
<proteinExistence type="predicted"/>
<evidence type="ECO:0000313" key="1">
    <source>
        <dbReference type="EMBL" id="SEW31562.1"/>
    </source>
</evidence>
<name>A0A1I0QV61_9BACT</name>
<gene>
    <name evidence="1" type="ORF">SAMN05216290_2761</name>
</gene>
<dbReference type="STRING" id="1267423.SAMN05216290_2761"/>
<dbReference type="EMBL" id="FOIR01000002">
    <property type="protein sequence ID" value="SEW31562.1"/>
    <property type="molecule type" value="Genomic_DNA"/>
</dbReference>
<dbReference type="InterPro" id="IPR032274">
    <property type="entry name" value="DUF4835"/>
</dbReference>
<dbReference type="AlphaFoldDB" id="A0A1I0QV61"/>
<accession>A0A1I0QV61</accession>
<dbReference type="Proteomes" id="UP000199437">
    <property type="component" value="Unassembled WGS sequence"/>
</dbReference>
<protein>
    <recommendedName>
        <fullName evidence="3">DUF4835 domain-containing protein</fullName>
    </recommendedName>
</protein>